<evidence type="ECO:0000256" key="3">
    <source>
        <dbReference type="ARBA" id="ARBA00022723"/>
    </source>
</evidence>
<dbReference type="Pfam" id="PF00067">
    <property type="entry name" value="p450"/>
    <property type="match status" value="1"/>
</dbReference>
<keyword evidence="4 7" id="KW-0560">Oxidoreductase</keyword>
<keyword evidence="3 7" id="KW-0479">Metal-binding</keyword>
<accession>A0ABU1X9T9</accession>
<evidence type="ECO:0000256" key="6">
    <source>
        <dbReference type="ARBA" id="ARBA00023033"/>
    </source>
</evidence>
<dbReference type="Proteomes" id="UP001251217">
    <property type="component" value="Unassembled WGS sequence"/>
</dbReference>
<evidence type="ECO:0000256" key="4">
    <source>
        <dbReference type="ARBA" id="ARBA00023002"/>
    </source>
</evidence>
<dbReference type="PANTHER" id="PTHR46696:SF6">
    <property type="entry name" value="P450, PUTATIVE (EUROFUNG)-RELATED"/>
    <property type="match status" value="1"/>
</dbReference>
<evidence type="ECO:0000256" key="5">
    <source>
        <dbReference type="ARBA" id="ARBA00023004"/>
    </source>
</evidence>
<evidence type="ECO:0000256" key="1">
    <source>
        <dbReference type="ARBA" id="ARBA00010617"/>
    </source>
</evidence>
<comment type="similarity">
    <text evidence="1 7">Belongs to the cytochrome P450 family.</text>
</comment>
<evidence type="ECO:0000313" key="8">
    <source>
        <dbReference type="EMBL" id="MDR7167305.1"/>
    </source>
</evidence>
<sequence length="402" mass="45587">MTSAFTVPEHVPENLVRDFDHIADPEFLADPFTSLLSLRGDDRAFFSPHSEGFWVLTRGADIREAYQRPDLFSNNPGGLPAKPTEYPLIPEELDPPEHTKYRRAIAGMFSPREVAEMEDDIRDIARQLLETAKPLGSGDFCQLYAVPLPTQFFVNRLGLPVEETKQFVSWNNDMMRHTDDPIADRAASMKAYQQVNERLTALVADRKAQPREDWVSRLLETRIDGEPMSDSDVLAVTFLLFMAGLETVATAMTWSFNFLARNDEYRHQLAEDSSYSETAAEELLRYFSFTNDARTVTKDIDFAGVHMRKGDRVLLCNSLVSRDPEENERPDEVDFDRTVSRNAVFGMGAHRCLGSHLARLELKIALEEWHAAIPEYHVTPGTDLRIHGAGIMGIEKLPLSWP</sequence>
<protein>
    <submittedName>
        <fullName evidence="8">Cytochrome P450</fullName>
    </submittedName>
</protein>
<dbReference type="InterPro" id="IPR001128">
    <property type="entry name" value="Cyt_P450"/>
</dbReference>
<dbReference type="Gene3D" id="1.10.630.10">
    <property type="entry name" value="Cytochrome P450"/>
    <property type="match status" value="1"/>
</dbReference>
<keyword evidence="9" id="KW-1185">Reference proteome</keyword>
<evidence type="ECO:0000256" key="2">
    <source>
        <dbReference type="ARBA" id="ARBA00022617"/>
    </source>
</evidence>
<proteinExistence type="inferred from homology"/>
<organism evidence="8 9">
    <name type="scientific">Nocardia kruczakiae</name>
    <dbReference type="NCBI Taxonomy" id="261477"/>
    <lineage>
        <taxon>Bacteria</taxon>
        <taxon>Bacillati</taxon>
        <taxon>Actinomycetota</taxon>
        <taxon>Actinomycetes</taxon>
        <taxon>Mycobacteriales</taxon>
        <taxon>Nocardiaceae</taxon>
        <taxon>Nocardia</taxon>
    </lineage>
</organism>
<dbReference type="PRINTS" id="PR00385">
    <property type="entry name" value="P450"/>
</dbReference>
<keyword evidence="5 7" id="KW-0408">Iron</keyword>
<dbReference type="InterPro" id="IPR002397">
    <property type="entry name" value="Cyt_P450_B"/>
</dbReference>
<dbReference type="CDD" id="cd11035">
    <property type="entry name" value="P450cam-like"/>
    <property type="match status" value="1"/>
</dbReference>
<dbReference type="PROSITE" id="PS00086">
    <property type="entry name" value="CYTOCHROME_P450"/>
    <property type="match status" value="1"/>
</dbReference>
<reference evidence="8 9" key="1">
    <citation type="submission" date="2023-07" db="EMBL/GenBank/DDBJ databases">
        <title>Sorghum-associated microbial communities from plants grown in Nebraska, USA.</title>
        <authorList>
            <person name="Schachtman D."/>
        </authorList>
    </citation>
    <scope>NUCLEOTIDE SEQUENCE [LARGE SCALE GENOMIC DNA]</scope>
    <source>
        <strain evidence="8 9">4272</strain>
    </source>
</reference>
<comment type="caution">
    <text evidence="8">The sequence shown here is derived from an EMBL/GenBank/DDBJ whole genome shotgun (WGS) entry which is preliminary data.</text>
</comment>
<dbReference type="PRINTS" id="PR00359">
    <property type="entry name" value="BP450"/>
</dbReference>
<dbReference type="EMBL" id="JAVDWW010000001">
    <property type="protein sequence ID" value="MDR7167305.1"/>
    <property type="molecule type" value="Genomic_DNA"/>
</dbReference>
<evidence type="ECO:0000313" key="9">
    <source>
        <dbReference type="Proteomes" id="UP001251217"/>
    </source>
</evidence>
<dbReference type="SUPFAM" id="SSF48264">
    <property type="entry name" value="Cytochrome P450"/>
    <property type="match status" value="1"/>
</dbReference>
<gene>
    <name evidence="8" type="ORF">J2W56_001023</name>
</gene>
<evidence type="ECO:0000256" key="7">
    <source>
        <dbReference type="RuleBase" id="RU000461"/>
    </source>
</evidence>
<keyword evidence="6 7" id="KW-0503">Monooxygenase</keyword>
<dbReference type="RefSeq" id="WP_310399057.1">
    <property type="nucleotide sequence ID" value="NZ_JAVDWW010000001.1"/>
</dbReference>
<dbReference type="InterPro" id="IPR017972">
    <property type="entry name" value="Cyt_P450_CS"/>
</dbReference>
<dbReference type="PANTHER" id="PTHR46696">
    <property type="entry name" value="P450, PUTATIVE (EUROFUNG)-RELATED"/>
    <property type="match status" value="1"/>
</dbReference>
<dbReference type="InterPro" id="IPR036396">
    <property type="entry name" value="Cyt_P450_sf"/>
</dbReference>
<keyword evidence="2 7" id="KW-0349">Heme</keyword>
<name>A0ABU1X9T9_9NOCA</name>